<keyword evidence="3" id="KW-1185">Reference proteome</keyword>
<evidence type="ECO:0000313" key="3">
    <source>
        <dbReference type="Proteomes" id="UP000243519"/>
    </source>
</evidence>
<dbReference type="AlphaFoldDB" id="A0A178FBC6"/>
<dbReference type="InterPro" id="IPR000719">
    <property type="entry name" value="Prot_kinase_dom"/>
</dbReference>
<dbReference type="Proteomes" id="UP000243519">
    <property type="component" value="Unassembled WGS sequence"/>
</dbReference>
<protein>
    <recommendedName>
        <fullName evidence="1">Protein kinase domain-containing protein</fullName>
    </recommendedName>
</protein>
<evidence type="ECO:0000313" key="2">
    <source>
        <dbReference type="EMBL" id="OAL69770.1"/>
    </source>
</evidence>
<dbReference type="EMBL" id="LHPN01000011">
    <property type="protein sequence ID" value="OAL69770.1"/>
    <property type="molecule type" value="Genomic_DNA"/>
</dbReference>
<dbReference type="SUPFAM" id="SSF56112">
    <property type="entry name" value="Protein kinase-like (PK-like)"/>
    <property type="match status" value="1"/>
</dbReference>
<dbReference type="GO" id="GO:0005524">
    <property type="term" value="F:ATP binding"/>
    <property type="evidence" value="ECO:0007669"/>
    <property type="project" value="InterPro"/>
</dbReference>
<dbReference type="GO" id="GO:0004672">
    <property type="term" value="F:protein kinase activity"/>
    <property type="evidence" value="ECO:0007669"/>
    <property type="project" value="InterPro"/>
</dbReference>
<gene>
    <name evidence="2" type="ORF">A7D00_5809</name>
</gene>
<dbReference type="InterPro" id="IPR011009">
    <property type="entry name" value="Kinase-like_dom_sf"/>
</dbReference>
<evidence type="ECO:0000259" key="1">
    <source>
        <dbReference type="PROSITE" id="PS50011"/>
    </source>
</evidence>
<proteinExistence type="predicted"/>
<dbReference type="SMART" id="SM00220">
    <property type="entry name" value="S_TKc"/>
    <property type="match status" value="1"/>
</dbReference>
<comment type="caution">
    <text evidence="2">The sequence shown here is derived from an EMBL/GenBank/DDBJ whole genome shotgun (WGS) entry which is preliminary data.</text>
</comment>
<dbReference type="PROSITE" id="PS50011">
    <property type="entry name" value="PROTEIN_KINASE_DOM"/>
    <property type="match status" value="1"/>
</dbReference>
<reference evidence="2 3" key="1">
    <citation type="submission" date="2016-05" db="EMBL/GenBank/DDBJ databases">
        <title>Genome sequencing of Trichophyton violaceum CMCC(F)T3l isolated from hair.</title>
        <authorList>
            <person name="Zhan P."/>
            <person name="Tao Y."/>
            <person name="Liu W."/>
        </authorList>
    </citation>
    <scope>NUCLEOTIDE SEQUENCE [LARGE SCALE GENOMIC DNA]</scope>
    <source>
        <strain evidence="3">CMCC(F)T3l</strain>
    </source>
</reference>
<name>A0A178FBC6_TRIVO</name>
<organism evidence="2 3">
    <name type="scientific">Trichophyton violaceum</name>
    <dbReference type="NCBI Taxonomy" id="34388"/>
    <lineage>
        <taxon>Eukaryota</taxon>
        <taxon>Fungi</taxon>
        <taxon>Dikarya</taxon>
        <taxon>Ascomycota</taxon>
        <taxon>Pezizomycotina</taxon>
        <taxon>Eurotiomycetes</taxon>
        <taxon>Eurotiomycetidae</taxon>
        <taxon>Onygenales</taxon>
        <taxon>Arthrodermataceae</taxon>
        <taxon>Trichophyton</taxon>
    </lineage>
</organism>
<feature type="domain" description="Protein kinase" evidence="1">
    <location>
        <begin position="158"/>
        <end position="449"/>
    </location>
</feature>
<accession>A0A178FBC6</accession>
<dbReference type="Pfam" id="PF00069">
    <property type="entry name" value="Pkinase"/>
    <property type="match status" value="1"/>
</dbReference>
<sequence length="449" mass="50319">MVDSAKPCSCGIGTDGQFSCNQAYGLTTDLFVRIAWSENLANAMGERESDECPPTPGNGNGNADIEASPVPIFEFGGNETCFWGKSKMVPSSFLTIRRGGCQSDAEENVISLRIRRRFLAISRRLLLGFLKVEIKTDGWKEAPSPSGITIAFHYADALHKHNWLGGDAAAYVYHVSPTIAVKTIRLDLSDPEKEWLEEHQLAKDIAFYKRLNERQDRCPHKVECSLILPDHLFLSICSNGAIGKRYYKRQERENDHLFGRLLRLTSALEYVEKMGYCHNDPRSGNCLLDARLNLKLTDFGCATTIGQYLEYTGAPWAARVSGGPLQGIFGLCSARTEQFALGSMVYFLVYGHEPHEEQSLEEPELIRRFDGMKLPEMDHHEIFDGLIWGWRKEDEPEVMTITDQTTEAGICEFGFAGGYWEQNWRFASSRCGGGIYMPRGAVLSHTGTS</sequence>
<dbReference type="Gene3D" id="1.10.510.10">
    <property type="entry name" value="Transferase(Phosphotransferase) domain 1"/>
    <property type="match status" value="1"/>
</dbReference>